<accession>A0A4Q0P5F6</accession>
<dbReference type="OrthoDB" id="9792800at2"/>
<dbReference type="InterPro" id="IPR041685">
    <property type="entry name" value="AAA_GajA/Old/RecF-like"/>
</dbReference>
<keyword evidence="2" id="KW-0255">Endonuclease</keyword>
<dbReference type="InterPro" id="IPR027417">
    <property type="entry name" value="P-loop_NTPase"/>
</dbReference>
<dbReference type="PANTHER" id="PTHR32182">
    <property type="entry name" value="DNA REPLICATION AND REPAIR PROTEIN RECF"/>
    <property type="match status" value="1"/>
</dbReference>
<dbReference type="GO" id="GO:0000731">
    <property type="term" value="P:DNA synthesis involved in DNA repair"/>
    <property type="evidence" value="ECO:0007669"/>
    <property type="project" value="TreeGrafter"/>
</dbReference>
<evidence type="ECO:0000313" key="3">
    <source>
        <dbReference type="Proteomes" id="UP000289859"/>
    </source>
</evidence>
<evidence type="ECO:0000313" key="2">
    <source>
        <dbReference type="EMBL" id="RXG21266.1"/>
    </source>
</evidence>
<dbReference type="Proteomes" id="UP000289859">
    <property type="component" value="Unassembled WGS sequence"/>
</dbReference>
<dbReference type="SUPFAM" id="SSF52540">
    <property type="entry name" value="P-loop containing nucleoside triphosphate hydrolases"/>
    <property type="match status" value="1"/>
</dbReference>
<protein>
    <submittedName>
        <fullName evidence="2">Putative ATP-dependent endonuclease of OLD family</fullName>
    </submittedName>
</protein>
<dbReference type="RefSeq" id="WP_128765568.1">
    <property type="nucleotide sequence ID" value="NZ_JBHUOO010000008.1"/>
</dbReference>
<keyword evidence="2" id="KW-0378">Hydrolase</keyword>
<evidence type="ECO:0000259" key="1">
    <source>
        <dbReference type="Pfam" id="PF13175"/>
    </source>
</evidence>
<dbReference type="GO" id="GO:0006302">
    <property type="term" value="P:double-strand break repair"/>
    <property type="evidence" value="ECO:0007669"/>
    <property type="project" value="TreeGrafter"/>
</dbReference>
<organism evidence="2 3">
    <name type="scientific">Leeuwenhoekiella polynyae</name>
    <dbReference type="NCBI Taxonomy" id="1550906"/>
    <lineage>
        <taxon>Bacteria</taxon>
        <taxon>Pseudomonadati</taxon>
        <taxon>Bacteroidota</taxon>
        <taxon>Flavobacteriia</taxon>
        <taxon>Flavobacteriales</taxon>
        <taxon>Flavobacteriaceae</taxon>
        <taxon>Leeuwenhoekiella</taxon>
    </lineage>
</organism>
<keyword evidence="2" id="KW-0540">Nuclease</keyword>
<name>A0A4Q0P5F6_9FLAO</name>
<dbReference type="PANTHER" id="PTHR32182:SF22">
    <property type="entry name" value="ATP-DEPENDENT ENDONUCLEASE, OLD FAMILY-RELATED"/>
    <property type="match status" value="1"/>
</dbReference>
<dbReference type="Gene3D" id="3.40.50.300">
    <property type="entry name" value="P-loop containing nucleotide triphosphate hydrolases"/>
    <property type="match status" value="1"/>
</dbReference>
<sequence length="475" mass="54742">MFLENIIVVNYRSCKSLDIRFSEDIPNVFIGLNDSGKSSVLQAIDLLLSPRSKYNFYGEGNHKSDLSNSLVSEEEVRDILLGKDLPLFPFKKESTLILGKLKYQEEEAILFEELNLSNHLQWSFESNHNEEFWLAKEFYNGNTQTYLLTKEYESYSLWNENQTNLNKLIKEKSISPTDIENENGKGRFSNIEKLRSIYAALECELVWTEYNYSKNDKELFPSFSLFDWNSSLEEIISTANAIMQEEINAHLKPVRETANDSAKEAEIVINKKFGEISKIISKVAKDVEGISSRVFFDVKEKISDIMVTKTYSDGPIHLENQGEGLKRQIWFSLIKAKADTSQDSLNKFIWAFDEPETHLYPGAQREFFDILNKLSEGNVQTIISTHSTIFIDKSSLNTINSVKQKNDGYTEINYCKDITSIYSSLNVKNSDFLFYDKFLVVEGDTEQYLIPGYFGVMVPAVSVKQCHFKRYCNYI</sequence>
<gene>
    <name evidence="2" type="ORF">DSM02_2119</name>
</gene>
<feature type="domain" description="Endonuclease GajA/Old nuclease/RecF-like AAA" evidence="1">
    <location>
        <begin position="1"/>
        <end position="391"/>
    </location>
</feature>
<dbReference type="AlphaFoldDB" id="A0A4Q0P5F6"/>
<dbReference type="EMBL" id="QOVK01000008">
    <property type="protein sequence ID" value="RXG21266.1"/>
    <property type="molecule type" value="Genomic_DNA"/>
</dbReference>
<comment type="caution">
    <text evidence="2">The sequence shown here is derived from an EMBL/GenBank/DDBJ whole genome shotgun (WGS) entry which is preliminary data.</text>
</comment>
<proteinExistence type="predicted"/>
<dbReference type="Pfam" id="PF13175">
    <property type="entry name" value="AAA_15"/>
    <property type="match status" value="1"/>
</dbReference>
<dbReference type="GO" id="GO:0004519">
    <property type="term" value="F:endonuclease activity"/>
    <property type="evidence" value="ECO:0007669"/>
    <property type="project" value="UniProtKB-KW"/>
</dbReference>
<reference evidence="2 3" key="1">
    <citation type="submission" date="2018-07" db="EMBL/GenBank/DDBJ databases">
        <title>Leeuwenhoekiella genomics.</title>
        <authorList>
            <person name="Tahon G."/>
            <person name="Willems A."/>
        </authorList>
    </citation>
    <scope>NUCLEOTIDE SEQUENCE [LARGE SCALE GENOMIC DNA]</scope>
    <source>
        <strain evidence="2 3">LMG 29608</strain>
    </source>
</reference>
<keyword evidence="3" id="KW-1185">Reference proteome</keyword>